<dbReference type="EMBL" id="JARAYU010000001">
    <property type="protein sequence ID" value="MDX3698465.1"/>
    <property type="molecule type" value="Genomic_DNA"/>
</dbReference>
<gene>
    <name evidence="1" type="ORF">PV662_01575</name>
</gene>
<evidence type="ECO:0000313" key="2">
    <source>
        <dbReference type="Proteomes" id="UP001271274"/>
    </source>
</evidence>
<evidence type="ECO:0000313" key="1">
    <source>
        <dbReference type="EMBL" id="MDX3698465.1"/>
    </source>
</evidence>
<dbReference type="RefSeq" id="WP_319061430.1">
    <property type="nucleotide sequence ID" value="NZ_JARAYT010000001.1"/>
</dbReference>
<name>A0ABU4NAH2_9ACTN</name>
<dbReference type="Proteomes" id="UP001271274">
    <property type="component" value="Unassembled WGS sequence"/>
</dbReference>
<organism evidence="1 2">
    <name type="scientific">Streptomyces europaeiscabiei</name>
    <dbReference type="NCBI Taxonomy" id="146819"/>
    <lineage>
        <taxon>Bacteria</taxon>
        <taxon>Bacillati</taxon>
        <taxon>Actinomycetota</taxon>
        <taxon>Actinomycetes</taxon>
        <taxon>Kitasatosporales</taxon>
        <taxon>Streptomycetaceae</taxon>
        <taxon>Streptomyces</taxon>
    </lineage>
</organism>
<protein>
    <recommendedName>
        <fullName evidence="3">Phage protein</fullName>
    </recommendedName>
</protein>
<reference evidence="1 2" key="1">
    <citation type="journal article" date="2023" name="Microb. Genom.">
        <title>Mesoterricola silvestris gen. nov., sp. nov., Mesoterricola sediminis sp. nov., Geothrix oryzae sp. nov., Geothrix edaphica sp. nov., Geothrix rubra sp. nov., and Geothrix limicola sp. nov., six novel members of Acidobacteriota isolated from soils.</title>
        <authorList>
            <person name="Weisberg A.J."/>
            <person name="Pearce E."/>
            <person name="Kramer C.G."/>
            <person name="Chang J.H."/>
            <person name="Clarke C.R."/>
        </authorList>
    </citation>
    <scope>NUCLEOTIDE SEQUENCE [LARGE SCALE GENOMIC DNA]</scope>
    <source>
        <strain evidence="1 2">ID09-01A</strain>
    </source>
</reference>
<evidence type="ECO:0008006" key="3">
    <source>
        <dbReference type="Google" id="ProtNLM"/>
    </source>
</evidence>
<accession>A0ABU4NAH2</accession>
<keyword evidence="2" id="KW-1185">Reference proteome</keyword>
<proteinExistence type="predicted"/>
<sequence length="301" mass="33013">MAWSLRARRHQVAREALADTTARAVLAEWSKVRPESVARDWAELLPKVTAYVQAGQLHAAEGSHTFMRELLGAEAAEAPQVVPEQFASQTPDGRDAMGLLAQAAPRSIGAQRRGFSPRAAMARGAAFLDLVVRTVVSDTGRQADQAAMVANRAVTSYIRVVELPACSRCIILAGREYGVSAGFLRHPRCDCTMEPVTRKHTPKPLDAEALFESMTPAQRRKVFGEAGSKAIGDGASISSVVNARKHMTEVEMFGQTVKATYSGTGRKSKKRPPRLMPEEIYRQAESREHAIRLLYKNGYLR</sequence>
<dbReference type="Pfam" id="PF25310">
    <property type="entry name" value="VG15"/>
    <property type="match status" value="1"/>
</dbReference>
<dbReference type="InterPro" id="IPR057369">
    <property type="entry name" value="VG15"/>
</dbReference>
<comment type="caution">
    <text evidence="1">The sequence shown here is derived from an EMBL/GenBank/DDBJ whole genome shotgun (WGS) entry which is preliminary data.</text>
</comment>